<evidence type="ECO:0000313" key="4">
    <source>
        <dbReference type="Proteomes" id="UP000237000"/>
    </source>
</evidence>
<comment type="caution">
    <text evidence="3">The sequence shown here is derived from an EMBL/GenBank/DDBJ whole genome shotgun (WGS) entry which is preliminary data.</text>
</comment>
<dbReference type="OrthoDB" id="674678at2759"/>
<proteinExistence type="predicted"/>
<organism evidence="3 4">
    <name type="scientific">Trema orientale</name>
    <name type="common">Charcoal tree</name>
    <name type="synonym">Celtis orientalis</name>
    <dbReference type="NCBI Taxonomy" id="63057"/>
    <lineage>
        <taxon>Eukaryota</taxon>
        <taxon>Viridiplantae</taxon>
        <taxon>Streptophyta</taxon>
        <taxon>Embryophyta</taxon>
        <taxon>Tracheophyta</taxon>
        <taxon>Spermatophyta</taxon>
        <taxon>Magnoliopsida</taxon>
        <taxon>eudicotyledons</taxon>
        <taxon>Gunneridae</taxon>
        <taxon>Pentapetalae</taxon>
        <taxon>rosids</taxon>
        <taxon>fabids</taxon>
        <taxon>Rosales</taxon>
        <taxon>Cannabaceae</taxon>
        <taxon>Trema</taxon>
    </lineage>
</organism>
<evidence type="ECO:0000313" key="3">
    <source>
        <dbReference type="EMBL" id="PON83865.1"/>
    </source>
</evidence>
<name>A0A2P5EE96_TREOI</name>
<evidence type="ECO:0000256" key="1">
    <source>
        <dbReference type="ARBA" id="ARBA00004370"/>
    </source>
</evidence>
<dbReference type="PANTHER" id="PTHR31234">
    <property type="entry name" value="LATE EMBRYOGENESIS ABUNDANT (LEA) HYDROXYPROLINE-RICH GLYCOPROTEIN FAMILY"/>
    <property type="match status" value="1"/>
</dbReference>
<dbReference type="PANTHER" id="PTHR31234:SF65">
    <property type="entry name" value="LATE EMBRYOGENESIS ABUNDANT PROTEIN, LEA_2 SUBGROUP"/>
    <property type="match status" value="1"/>
</dbReference>
<dbReference type="GO" id="GO:0098542">
    <property type="term" value="P:defense response to other organism"/>
    <property type="evidence" value="ECO:0007669"/>
    <property type="project" value="InterPro"/>
</dbReference>
<dbReference type="InParanoid" id="A0A2P5EE96"/>
<dbReference type="GO" id="GO:0016020">
    <property type="term" value="C:membrane"/>
    <property type="evidence" value="ECO:0007669"/>
    <property type="project" value="UniProtKB-SubCell"/>
</dbReference>
<gene>
    <name evidence="3" type="ORF">TorRG33x02_204160</name>
</gene>
<dbReference type="STRING" id="63057.A0A2P5EE96"/>
<dbReference type="Proteomes" id="UP000237000">
    <property type="component" value="Unassembled WGS sequence"/>
</dbReference>
<dbReference type="AlphaFoldDB" id="A0A2P5EE96"/>
<comment type="subcellular location">
    <subcellularLocation>
        <location evidence="1">Membrane</location>
    </subcellularLocation>
</comment>
<protein>
    <submittedName>
        <fullName evidence="3">Late embryogenesis abundant protein</fullName>
    </submittedName>
</protein>
<evidence type="ECO:0000256" key="2">
    <source>
        <dbReference type="ARBA" id="ARBA00023136"/>
    </source>
</evidence>
<accession>A0A2P5EE96</accession>
<keyword evidence="2" id="KW-0472">Membrane</keyword>
<dbReference type="EMBL" id="JXTC01000172">
    <property type="protein sequence ID" value="PON83865.1"/>
    <property type="molecule type" value="Genomic_DNA"/>
</dbReference>
<keyword evidence="4" id="KW-1185">Reference proteome</keyword>
<dbReference type="InterPro" id="IPR044839">
    <property type="entry name" value="NDR1-like"/>
</dbReference>
<reference evidence="4" key="1">
    <citation type="submission" date="2016-06" db="EMBL/GenBank/DDBJ databases">
        <title>Parallel loss of symbiosis genes in relatives of nitrogen-fixing non-legume Parasponia.</title>
        <authorList>
            <person name="Van Velzen R."/>
            <person name="Holmer R."/>
            <person name="Bu F."/>
            <person name="Rutten L."/>
            <person name="Van Zeijl A."/>
            <person name="Liu W."/>
            <person name="Santuari L."/>
            <person name="Cao Q."/>
            <person name="Sharma T."/>
            <person name="Shen D."/>
            <person name="Roswanjaya Y."/>
            <person name="Wardhani T."/>
            <person name="Kalhor M.S."/>
            <person name="Jansen J."/>
            <person name="Van den Hoogen J."/>
            <person name="Gungor B."/>
            <person name="Hartog M."/>
            <person name="Hontelez J."/>
            <person name="Verver J."/>
            <person name="Yang W.-C."/>
            <person name="Schijlen E."/>
            <person name="Repin R."/>
            <person name="Schilthuizen M."/>
            <person name="Schranz E."/>
            <person name="Heidstra R."/>
            <person name="Miyata K."/>
            <person name="Fedorova E."/>
            <person name="Kohlen W."/>
            <person name="Bisseling T."/>
            <person name="Smit S."/>
            <person name="Geurts R."/>
        </authorList>
    </citation>
    <scope>NUCLEOTIDE SEQUENCE [LARGE SCALE GENOMIC DNA]</scope>
    <source>
        <strain evidence="4">cv. RG33-2</strain>
    </source>
</reference>
<sequence>MKPGLIPTISTTSSHRRGLIVCCGVTALVLILAASVVTALAFTVFKPKEPEITADPAGLENIHYTISPNTTNVTLDMIITIDNGKNYGSFKFQNTTAHVNYRGDLVAEVPIMHGLVPARGKLNITSSADFMLGKVISNPRFFEDFLNGSLNLTSTTTMHGRVSLFKVIKIRATAFSTCDISFFVIDREVQSKCKSKLKL</sequence>